<comment type="catalytic activity">
    <reaction evidence="4">
        <text>L-alanine = D-alanine</text>
        <dbReference type="Rhea" id="RHEA:20249"/>
        <dbReference type="ChEBI" id="CHEBI:57416"/>
        <dbReference type="ChEBI" id="CHEBI:57972"/>
        <dbReference type="EC" id="5.1.1.1"/>
    </reaction>
</comment>
<dbReference type="PANTHER" id="PTHR30511">
    <property type="entry name" value="ALANINE RACEMASE"/>
    <property type="match status" value="1"/>
</dbReference>
<organism evidence="6 7">
    <name type="scientific">Nocardia acididurans</name>
    <dbReference type="NCBI Taxonomy" id="2802282"/>
    <lineage>
        <taxon>Bacteria</taxon>
        <taxon>Bacillati</taxon>
        <taxon>Actinomycetota</taxon>
        <taxon>Actinomycetes</taxon>
        <taxon>Mycobacteriales</taxon>
        <taxon>Nocardiaceae</taxon>
        <taxon>Nocardia</taxon>
    </lineage>
</organism>
<comment type="caution">
    <text evidence="6">The sequence shown here is derived from an EMBL/GenBank/DDBJ whole genome shotgun (WGS) entry which is preliminary data.</text>
</comment>
<sequence>MEALVDLNAIAHNVRILAQHAGDAAVMVVVKADGYNHGAVEVGRAALAAGARELGVTTVAEAVALRAAGITAPILCWLNTSDTDFASGIAADIEIAVSSVAHLEAVAAAARQLGKTAIVSLKVDTGLNRNGVSPTEYPQVLELLASLVAERTVRFRAIFSHLANADEPHNPVIDMQRDRFLEAIATAKEAGLQPELVHLANSAAALTRPDLAFDMVRPGIAVYGLSPVPEISDYGLRPAMTFRARVALVKRVAAGEGVSYGHEWIADRDTTVALIPAGYADGVPRTLGGRFDVFLGGERHPSIGRVCMDQLVVNLGENEAGVREGDTAILFGGDTGVPHPQEWADTLGTIHYEVVCSPRGRVVRSHIGGDR</sequence>
<feature type="binding site" evidence="4">
    <location>
        <position position="308"/>
    </location>
    <ligand>
        <name>substrate</name>
    </ligand>
</feature>
<feature type="active site" description="Proton acceptor; specific for D-alanine" evidence="4">
    <location>
        <position position="31"/>
    </location>
</feature>
<dbReference type="SUPFAM" id="SSF50621">
    <property type="entry name" value="Alanine racemase C-terminal domain-like"/>
    <property type="match status" value="1"/>
</dbReference>
<dbReference type="SUPFAM" id="SSF51419">
    <property type="entry name" value="PLP-binding barrel"/>
    <property type="match status" value="1"/>
</dbReference>
<gene>
    <name evidence="6" type="ORF">JK358_11935</name>
</gene>
<comment type="pathway">
    <text evidence="4">Amino-acid biosynthesis; D-alanine biosynthesis; D-alanine from L-alanine: step 1/1.</text>
</comment>
<dbReference type="PANTHER" id="PTHR30511:SF0">
    <property type="entry name" value="ALANINE RACEMASE, CATABOLIC-RELATED"/>
    <property type="match status" value="1"/>
</dbReference>
<evidence type="ECO:0000256" key="1">
    <source>
        <dbReference type="ARBA" id="ARBA00001933"/>
    </source>
</evidence>
<dbReference type="Gene3D" id="2.40.37.10">
    <property type="entry name" value="Lyase, Ornithine Decarboxylase, Chain A, domain 1"/>
    <property type="match status" value="1"/>
</dbReference>
<keyword evidence="2 4" id="KW-0663">Pyridoxal phosphate</keyword>
<dbReference type="PRINTS" id="PR00992">
    <property type="entry name" value="ALARACEMASE"/>
</dbReference>
<name>A0ABS1M363_9NOCA</name>
<dbReference type="Pfam" id="PF00842">
    <property type="entry name" value="Ala_racemase_C"/>
    <property type="match status" value="1"/>
</dbReference>
<feature type="active site" description="Proton acceptor; specific for L-alanine" evidence="4">
    <location>
        <position position="260"/>
    </location>
</feature>
<comment type="similarity">
    <text evidence="4">Belongs to the alanine racemase family.</text>
</comment>
<evidence type="ECO:0000259" key="5">
    <source>
        <dbReference type="SMART" id="SM01005"/>
    </source>
</evidence>
<dbReference type="InterPro" id="IPR009006">
    <property type="entry name" value="Ala_racemase/Decarboxylase_C"/>
</dbReference>
<dbReference type="InterPro" id="IPR001608">
    <property type="entry name" value="Ala_racemase_N"/>
</dbReference>
<feature type="binding site" evidence="4">
    <location>
        <position position="129"/>
    </location>
    <ligand>
        <name>substrate</name>
    </ligand>
</feature>
<evidence type="ECO:0000313" key="6">
    <source>
        <dbReference type="EMBL" id="MBL1075103.1"/>
    </source>
</evidence>
<dbReference type="EMBL" id="JAERRJ010000004">
    <property type="protein sequence ID" value="MBL1075103.1"/>
    <property type="molecule type" value="Genomic_DNA"/>
</dbReference>
<protein>
    <recommendedName>
        <fullName evidence="4">Alanine racemase</fullName>
        <ecNumber evidence="4">5.1.1.1</ecNumber>
    </recommendedName>
</protein>
<dbReference type="InterPro" id="IPR029066">
    <property type="entry name" value="PLP-binding_barrel"/>
</dbReference>
<dbReference type="InterPro" id="IPR000821">
    <property type="entry name" value="Ala_racemase"/>
</dbReference>
<dbReference type="NCBIfam" id="TIGR00492">
    <property type="entry name" value="alr"/>
    <property type="match status" value="1"/>
</dbReference>
<dbReference type="InterPro" id="IPR011079">
    <property type="entry name" value="Ala_racemase_C"/>
</dbReference>
<evidence type="ECO:0000256" key="4">
    <source>
        <dbReference type="HAMAP-Rule" id="MF_01201"/>
    </source>
</evidence>
<evidence type="ECO:0000256" key="3">
    <source>
        <dbReference type="ARBA" id="ARBA00023235"/>
    </source>
</evidence>
<dbReference type="HAMAP" id="MF_01201">
    <property type="entry name" value="Ala_racemase"/>
    <property type="match status" value="1"/>
</dbReference>
<dbReference type="Proteomes" id="UP000602198">
    <property type="component" value="Unassembled WGS sequence"/>
</dbReference>
<dbReference type="Gene3D" id="3.20.20.10">
    <property type="entry name" value="Alanine racemase"/>
    <property type="match status" value="1"/>
</dbReference>
<proteinExistence type="inferred from homology"/>
<dbReference type="CDD" id="cd00430">
    <property type="entry name" value="PLPDE_III_AR"/>
    <property type="match status" value="1"/>
</dbReference>
<keyword evidence="7" id="KW-1185">Reference proteome</keyword>
<feature type="domain" description="Alanine racemase C-terminal" evidence="5">
    <location>
        <begin position="239"/>
        <end position="367"/>
    </location>
</feature>
<reference evidence="6 7" key="1">
    <citation type="submission" date="2021-01" db="EMBL/GenBank/DDBJ databases">
        <title>WGS of actinomycetes isolated from Thailand.</title>
        <authorList>
            <person name="Thawai C."/>
        </authorList>
    </citation>
    <scope>NUCLEOTIDE SEQUENCE [LARGE SCALE GENOMIC DNA]</scope>
    <source>
        <strain evidence="6 7">LPG 2</strain>
    </source>
</reference>
<comment type="function">
    <text evidence="4">Catalyzes the interconversion of L-alanine and D-alanine. May also act on other amino acids.</text>
</comment>
<accession>A0ABS1M363</accession>
<dbReference type="GO" id="GO:0008784">
    <property type="term" value="F:alanine racemase activity"/>
    <property type="evidence" value="ECO:0007669"/>
    <property type="project" value="UniProtKB-EC"/>
</dbReference>
<evidence type="ECO:0000256" key="2">
    <source>
        <dbReference type="ARBA" id="ARBA00022898"/>
    </source>
</evidence>
<dbReference type="EC" id="5.1.1.1" evidence="4"/>
<dbReference type="Pfam" id="PF01168">
    <property type="entry name" value="Ala_racemase_N"/>
    <property type="match status" value="1"/>
</dbReference>
<evidence type="ECO:0000313" key="7">
    <source>
        <dbReference type="Proteomes" id="UP000602198"/>
    </source>
</evidence>
<feature type="modified residue" description="N6-(pyridoxal phosphate)lysine" evidence="4">
    <location>
        <position position="31"/>
    </location>
</feature>
<comment type="cofactor">
    <cofactor evidence="1 4">
        <name>pyridoxal 5'-phosphate</name>
        <dbReference type="ChEBI" id="CHEBI:597326"/>
    </cofactor>
</comment>
<dbReference type="SMART" id="SM01005">
    <property type="entry name" value="Ala_racemase_C"/>
    <property type="match status" value="1"/>
</dbReference>
<keyword evidence="3 4" id="KW-0413">Isomerase</keyword>